<feature type="compositionally biased region" description="Low complexity" evidence="1">
    <location>
        <begin position="284"/>
        <end position="299"/>
    </location>
</feature>
<comment type="caution">
    <text evidence="2">The sequence shown here is derived from an EMBL/GenBank/DDBJ whole genome shotgun (WGS) entry which is preliminary data.</text>
</comment>
<feature type="compositionally biased region" description="Basic and acidic residues" evidence="1">
    <location>
        <begin position="195"/>
        <end position="219"/>
    </location>
</feature>
<feature type="compositionally biased region" description="Low complexity" evidence="1">
    <location>
        <begin position="95"/>
        <end position="125"/>
    </location>
</feature>
<feature type="region of interest" description="Disordered" evidence="1">
    <location>
        <begin position="1"/>
        <end position="339"/>
    </location>
</feature>
<feature type="region of interest" description="Disordered" evidence="1">
    <location>
        <begin position="364"/>
        <end position="408"/>
    </location>
</feature>
<feature type="compositionally biased region" description="Low complexity" evidence="1">
    <location>
        <begin position="239"/>
        <end position="274"/>
    </location>
</feature>
<feature type="compositionally biased region" description="Basic and acidic residues" evidence="1">
    <location>
        <begin position="48"/>
        <end position="57"/>
    </location>
</feature>
<accession>A0AAD7I0B5</accession>
<feature type="compositionally biased region" description="Polar residues" evidence="1">
    <location>
        <begin position="393"/>
        <end position="402"/>
    </location>
</feature>
<evidence type="ECO:0000313" key="3">
    <source>
        <dbReference type="Proteomes" id="UP001215280"/>
    </source>
</evidence>
<feature type="compositionally biased region" description="Low complexity" evidence="1">
    <location>
        <begin position="58"/>
        <end position="88"/>
    </location>
</feature>
<feature type="compositionally biased region" description="Low complexity" evidence="1">
    <location>
        <begin position="150"/>
        <end position="159"/>
    </location>
</feature>
<feature type="compositionally biased region" description="Basic residues" evidence="1">
    <location>
        <begin position="307"/>
        <end position="318"/>
    </location>
</feature>
<reference evidence="2" key="1">
    <citation type="submission" date="2023-03" db="EMBL/GenBank/DDBJ databases">
        <title>Massive genome expansion in bonnet fungi (Mycena s.s.) driven by repeated elements and novel gene families across ecological guilds.</title>
        <authorList>
            <consortium name="Lawrence Berkeley National Laboratory"/>
            <person name="Harder C.B."/>
            <person name="Miyauchi S."/>
            <person name="Viragh M."/>
            <person name="Kuo A."/>
            <person name="Thoen E."/>
            <person name="Andreopoulos B."/>
            <person name="Lu D."/>
            <person name="Skrede I."/>
            <person name="Drula E."/>
            <person name="Henrissat B."/>
            <person name="Morin E."/>
            <person name="Kohler A."/>
            <person name="Barry K."/>
            <person name="LaButti K."/>
            <person name="Morin E."/>
            <person name="Salamov A."/>
            <person name="Lipzen A."/>
            <person name="Mereny Z."/>
            <person name="Hegedus B."/>
            <person name="Baldrian P."/>
            <person name="Stursova M."/>
            <person name="Weitz H."/>
            <person name="Taylor A."/>
            <person name="Grigoriev I.V."/>
            <person name="Nagy L.G."/>
            <person name="Martin F."/>
            <person name="Kauserud H."/>
        </authorList>
    </citation>
    <scope>NUCLEOTIDE SEQUENCE</scope>
    <source>
        <strain evidence="2">CBHHK188m</strain>
    </source>
</reference>
<evidence type="ECO:0000256" key="1">
    <source>
        <dbReference type="SAM" id="MobiDB-lite"/>
    </source>
</evidence>
<sequence length="507" mass="54683">MELEQVEAAGEACRSQPPTPASPRRDAPRQHRHTQSLGLLSPIPSRGSLREDARADELAASESESACSTTPSSTTPAPSTPRRTRPRTSLPPLPALLLSLSSLGALFPMSRPSSPTAAPTSTATAGHGIERPHTPSRSEQLLRDALRRGSSASAPYAASTPGPVRPQSPAAAYGGDAEGGSALHPSPIALTLSRLEGRVAPHREERDPEHEALRARLERVLAASSSPSSGGGSRRASRSQEQQQQEQQGQEEQVFTASPRSSLGSGSGSASASSESREREREQQQQQQEQQQTRSATPQDRSATPRPRPRTPTPRRRAGTGTGDESTQSPHASPRRASFALRLEGERRWEAFRRNAWNARLRRRLPLPSGGDGGWGRRRDAFRRNGGGKRSEGTLSAPQAASSFGRRRLSLPSGVGDGGWGRRWEAFRRNACLRRRLPLPSGAAGFLFLRAPQALDGASPPRVRERRQAHLLGEAAEDNALLTIRARARRVLALRGRIPALRLDGGR</sequence>
<proteinExistence type="predicted"/>
<evidence type="ECO:0000313" key="2">
    <source>
        <dbReference type="EMBL" id="KAJ7731341.1"/>
    </source>
</evidence>
<dbReference type="EMBL" id="JARJLG010000184">
    <property type="protein sequence ID" value="KAJ7731341.1"/>
    <property type="molecule type" value="Genomic_DNA"/>
</dbReference>
<gene>
    <name evidence="2" type="ORF">DFH07DRAFT_1065767</name>
</gene>
<dbReference type="Proteomes" id="UP001215280">
    <property type="component" value="Unassembled WGS sequence"/>
</dbReference>
<organism evidence="2 3">
    <name type="scientific">Mycena maculata</name>
    <dbReference type="NCBI Taxonomy" id="230809"/>
    <lineage>
        <taxon>Eukaryota</taxon>
        <taxon>Fungi</taxon>
        <taxon>Dikarya</taxon>
        <taxon>Basidiomycota</taxon>
        <taxon>Agaricomycotina</taxon>
        <taxon>Agaricomycetes</taxon>
        <taxon>Agaricomycetidae</taxon>
        <taxon>Agaricales</taxon>
        <taxon>Marasmiineae</taxon>
        <taxon>Mycenaceae</taxon>
        <taxon>Mycena</taxon>
    </lineage>
</organism>
<name>A0AAD7I0B5_9AGAR</name>
<protein>
    <submittedName>
        <fullName evidence="2">Uncharacterized protein</fullName>
    </submittedName>
</protein>
<keyword evidence="3" id="KW-1185">Reference proteome</keyword>
<dbReference type="AlphaFoldDB" id="A0AAD7I0B5"/>